<sequence>MTITGTKNVTKTSNKYLNDQNWHPFKVGMDKKDIIDEKDEKMVSLKAKCSEEQYVAVVRAMNEMNEYDTSGKDHVQELWNIKEERKVSLKEGIRYILKEINN</sequence>
<organism evidence="2 3">
    <name type="scientific">Lactuca sativa</name>
    <name type="common">Garden lettuce</name>
    <dbReference type="NCBI Taxonomy" id="4236"/>
    <lineage>
        <taxon>Eukaryota</taxon>
        <taxon>Viridiplantae</taxon>
        <taxon>Streptophyta</taxon>
        <taxon>Embryophyta</taxon>
        <taxon>Tracheophyta</taxon>
        <taxon>Spermatophyta</taxon>
        <taxon>Magnoliopsida</taxon>
        <taxon>eudicotyledons</taxon>
        <taxon>Gunneridae</taxon>
        <taxon>Pentapetalae</taxon>
        <taxon>asterids</taxon>
        <taxon>campanulids</taxon>
        <taxon>Asterales</taxon>
        <taxon>Asteraceae</taxon>
        <taxon>Cichorioideae</taxon>
        <taxon>Cichorieae</taxon>
        <taxon>Lactucinae</taxon>
        <taxon>Lactuca</taxon>
    </lineage>
</organism>
<reference evidence="2 3" key="1">
    <citation type="journal article" date="2017" name="Nat. Commun.">
        <title>Genome assembly with in vitro proximity ligation data and whole-genome triplication in lettuce.</title>
        <authorList>
            <person name="Reyes-Chin-Wo S."/>
            <person name="Wang Z."/>
            <person name="Yang X."/>
            <person name="Kozik A."/>
            <person name="Arikit S."/>
            <person name="Song C."/>
            <person name="Xia L."/>
            <person name="Froenicke L."/>
            <person name="Lavelle D.O."/>
            <person name="Truco M.J."/>
            <person name="Xia R."/>
            <person name="Zhu S."/>
            <person name="Xu C."/>
            <person name="Xu H."/>
            <person name="Xu X."/>
            <person name="Cox K."/>
            <person name="Korf I."/>
            <person name="Meyers B.C."/>
            <person name="Michelmore R.W."/>
        </authorList>
    </citation>
    <scope>NUCLEOTIDE SEQUENCE [LARGE SCALE GENOMIC DNA]</scope>
    <source>
        <strain evidence="3">cv. Salinas</strain>
        <tissue evidence="2">Seedlings</tissue>
    </source>
</reference>
<dbReference type="InterPro" id="IPR005379">
    <property type="entry name" value="FDM1-5/IDN2_XH"/>
</dbReference>
<accession>A0A9R1V1P0</accession>
<proteinExistence type="predicted"/>
<feature type="domain" description="Factor of DNA methylation 1-5/IDN2" evidence="1">
    <location>
        <begin position="10"/>
        <end position="101"/>
    </location>
</feature>
<gene>
    <name evidence="2" type="ORF">LSAT_V11C700346100</name>
</gene>
<evidence type="ECO:0000313" key="3">
    <source>
        <dbReference type="Proteomes" id="UP000235145"/>
    </source>
</evidence>
<comment type="caution">
    <text evidence="2">The sequence shown here is derived from an EMBL/GenBank/DDBJ whole genome shotgun (WGS) entry which is preliminary data.</text>
</comment>
<evidence type="ECO:0000313" key="2">
    <source>
        <dbReference type="EMBL" id="KAJ0196962.1"/>
    </source>
</evidence>
<dbReference type="PANTHER" id="PTHR21596:SF23">
    <property type="entry name" value="FACTOR OF DNA METHYLATION 4"/>
    <property type="match status" value="1"/>
</dbReference>
<keyword evidence="3" id="KW-1185">Reference proteome</keyword>
<protein>
    <recommendedName>
        <fullName evidence="1">Factor of DNA methylation 1-5/IDN2 domain-containing protein</fullName>
    </recommendedName>
</protein>
<dbReference type="InterPro" id="IPR045177">
    <property type="entry name" value="FDM1-5/IDN2"/>
</dbReference>
<name>A0A9R1V1P0_LACSA</name>
<evidence type="ECO:0000259" key="1">
    <source>
        <dbReference type="Pfam" id="PF03469"/>
    </source>
</evidence>
<dbReference type="EMBL" id="NBSK02000007">
    <property type="protein sequence ID" value="KAJ0196962.1"/>
    <property type="molecule type" value="Genomic_DNA"/>
</dbReference>
<dbReference type="Proteomes" id="UP000235145">
    <property type="component" value="Unassembled WGS sequence"/>
</dbReference>
<dbReference type="GO" id="GO:0080188">
    <property type="term" value="P:gene silencing by siRNA-directed DNA methylation"/>
    <property type="evidence" value="ECO:0007669"/>
    <property type="project" value="InterPro"/>
</dbReference>
<dbReference type="AlphaFoldDB" id="A0A9R1V1P0"/>
<dbReference type="Pfam" id="PF03469">
    <property type="entry name" value="XH"/>
    <property type="match status" value="1"/>
</dbReference>
<dbReference type="PANTHER" id="PTHR21596">
    <property type="entry name" value="RIBONUCLEASE P SUBUNIT P38"/>
    <property type="match status" value="1"/>
</dbReference>